<organism evidence="3 4">
    <name type="scientific">Pomacea canaliculata</name>
    <name type="common">Golden apple snail</name>
    <dbReference type="NCBI Taxonomy" id="400727"/>
    <lineage>
        <taxon>Eukaryota</taxon>
        <taxon>Metazoa</taxon>
        <taxon>Spiralia</taxon>
        <taxon>Lophotrochozoa</taxon>
        <taxon>Mollusca</taxon>
        <taxon>Gastropoda</taxon>
        <taxon>Caenogastropoda</taxon>
        <taxon>Architaenioglossa</taxon>
        <taxon>Ampullarioidea</taxon>
        <taxon>Ampullariidae</taxon>
        <taxon>Pomacea</taxon>
    </lineage>
</organism>
<feature type="compositionally biased region" description="Polar residues" evidence="1">
    <location>
        <begin position="149"/>
        <end position="161"/>
    </location>
</feature>
<accession>A0A2T7PJH8</accession>
<evidence type="ECO:0000313" key="4">
    <source>
        <dbReference type="Proteomes" id="UP000245119"/>
    </source>
</evidence>
<dbReference type="AlphaFoldDB" id="A0A2T7PJH8"/>
<proteinExistence type="predicted"/>
<protein>
    <submittedName>
        <fullName evidence="3">Uncharacterized protein</fullName>
    </submittedName>
</protein>
<sequence>MPSSYLRWNSIFAVTRNPVPTRASGPALDSGARSLARRDRNPQKVRKSASSRVRGRGMSTRPLTCRRWERRTSVSAPTTASCSSASTLSRQPLHPQDKAGEAVPRVRQGYHREGGSGDGIDNDCDGLIDEEVENMLDDDGDGSIDEDTSAQCASDVNSRTPRSGDLQRAVADPMTQFYDYDDDESGMPLLAVIISLSTAIFAVILVISIFLLMELMTRRRQIRNTKIRPFVS</sequence>
<keyword evidence="4" id="KW-1185">Reference proteome</keyword>
<name>A0A2T7PJH8_POMCA</name>
<dbReference type="EMBL" id="PZQS01000003">
    <property type="protein sequence ID" value="PVD33542.1"/>
    <property type="molecule type" value="Genomic_DNA"/>
</dbReference>
<feature type="transmembrane region" description="Helical" evidence="2">
    <location>
        <begin position="189"/>
        <end position="213"/>
    </location>
</feature>
<reference evidence="3 4" key="1">
    <citation type="submission" date="2018-04" db="EMBL/GenBank/DDBJ databases">
        <title>The genome of golden apple snail Pomacea canaliculata provides insight into stress tolerance and invasive adaptation.</title>
        <authorList>
            <person name="Liu C."/>
            <person name="Liu B."/>
            <person name="Ren Y."/>
            <person name="Zhang Y."/>
            <person name="Wang H."/>
            <person name="Li S."/>
            <person name="Jiang F."/>
            <person name="Yin L."/>
            <person name="Zhang G."/>
            <person name="Qian W."/>
            <person name="Fan W."/>
        </authorList>
    </citation>
    <scope>NUCLEOTIDE SEQUENCE [LARGE SCALE GENOMIC DNA]</scope>
    <source>
        <strain evidence="3">SZHN2017</strain>
        <tissue evidence="3">Muscle</tissue>
    </source>
</reference>
<feature type="compositionally biased region" description="Basic residues" evidence="1">
    <location>
        <begin position="43"/>
        <end position="55"/>
    </location>
</feature>
<feature type="region of interest" description="Disordered" evidence="1">
    <location>
        <begin position="18"/>
        <end position="104"/>
    </location>
</feature>
<comment type="caution">
    <text evidence="3">The sequence shown here is derived from an EMBL/GenBank/DDBJ whole genome shotgun (WGS) entry which is preliminary data.</text>
</comment>
<feature type="compositionally biased region" description="Acidic residues" evidence="1">
    <location>
        <begin position="135"/>
        <end position="148"/>
    </location>
</feature>
<evidence type="ECO:0000256" key="1">
    <source>
        <dbReference type="SAM" id="MobiDB-lite"/>
    </source>
</evidence>
<keyword evidence="2" id="KW-1133">Transmembrane helix</keyword>
<keyword evidence="2" id="KW-0812">Transmembrane</keyword>
<keyword evidence="2" id="KW-0472">Membrane</keyword>
<dbReference type="Proteomes" id="UP000245119">
    <property type="component" value="Linkage Group LG3"/>
</dbReference>
<feature type="region of interest" description="Disordered" evidence="1">
    <location>
        <begin position="135"/>
        <end position="166"/>
    </location>
</feature>
<evidence type="ECO:0000256" key="2">
    <source>
        <dbReference type="SAM" id="Phobius"/>
    </source>
</evidence>
<gene>
    <name evidence="3" type="ORF">C0Q70_04799</name>
</gene>
<evidence type="ECO:0000313" key="3">
    <source>
        <dbReference type="EMBL" id="PVD33542.1"/>
    </source>
</evidence>
<feature type="compositionally biased region" description="Low complexity" evidence="1">
    <location>
        <begin position="73"/>
        <end position="89"/>
    </location>
</feature>